<dbReference type="InterPro" id="IPR043502">
    <property type="entry name" value="DNA/RNA_pol_sf"/>
</dbReference>
<keyword evidence="3" id="KW-1185">Reference proteome</keyword>
<evidence type="ECO:0000259" key="1">
    <source>
        <dbReference type="PROSITE" id="PS50878"/>
    </source>
</evidence>
<dbReference type="GO" id="GO:0071897">
    <property type="term" value="P:DNA biosynthetic process"/>
    <property type="evidence" value="ECO:0007669"/>
    <property type="project" value="UniProtKB-ARBA"/>
</dbReference>
<dbReference type="Pfam" id="PF00078">
    <property type="entry name" value="RVT_1"/>
    <property type="match status" value="1"/>
</dbReference>
<reference evidence="2" key="1">
    <citation type="submission" date="2024-04" db="EMBL/GenBank/DDBJ databases">
        <authorList>
            <consortium name="Molecular Ecology Group"/>
        </authorList>
    </citation>
    <scope>NUCLEOTIDE SEQUENCE</scope>
</reference>
<dbReference type="Proteomes" id="UP001497644">
    <property type="component" value="Chromosome 12"/>
</dbReference>
<dbReference type="CDD" id="cd01647">
    <property type="entry name" value="RT_LTR"/>
    <property type="match status" value="1"/>
</dbReference>
<dbReference type="InterPro" id="IPR050951">
    <property type="entry name" value="Retrovirus_Pol_polyprotein"/>
</dbReference>
<dbReference type="SUPFAM" id="SSF56672">
    <property type="entry name" value="DNA/RNA polymerases"/>
    <property type="match status" value="1"/>
</dbReference>
<dbReference type="Gene3D" id="3.10.10.10">
    <property type="entry name" value="HIV Type 1 Reverse Transcriptase, subunit A, domain 1"/>
    <property type="match status" value="1"/>
</dbReference>
<dbReference type="AlphaFoldDB" id="A0AAV2NBB5"/>
<organism evidence="2 3">
    <name type="scientific">Lasius platythorax</name>
    <dbReference type="NCBI Taxonomy" id="488582"/>
    <lineage>
        <taxon>Eukaryota</taxon>
        <taxon>Metazoa</taxon>
        <taxon>Ecdysozoa</taxon>
        <taxon>Arthropoda</taxon>
        <taxon>Hexapoda</taxon>
        <taxon>Insecta</taxon>
        <taxon>Pterygota</taxon>
        <taxon>Neoptera</taxon>
        <taxon>Endopterygota</taxon>
        <taxon>Hymenoptera</taxon>
        <taxon>Apocrita</taxon>
        <taxon>Aculeata</taxon>
        <taxon>Formicoidea</taxon>
        <taxon>Formicidae</taxon>
        <taxon>Formicinae</taxon>
        <taxon>Lasius</taxon>
        <taxon>Lasius</taxon>
    </lineage>
</organism>
<protein>
    <recommendedName>
        <fullName evidence="1">Reverse transcriptase domain-containing protein</fullName>
    </recommendedName>
</protein>
<dbReference type="Gene3D" id="3.30.70.270">
    <property type="match status" value="2"/>
</dbReference>
<sequence length="209" mass="24183">MITLSEPGTVFSKLDLSQPYQQLRVDDDTAKVLTVNTHKGLFRDRGLPFGINAAPGLFQKFMEILLAEISEIKIYLYIMIRGKDKEEHDDRLCRVLEKLEKAEVSVKKEKCEIESEITFLGYRLAADGIRPTEERIKAIKEAPKPTNKQELQAFLGMINYYNRFLRNKAAKAEPLHRLLDKEGKWHWNDQQERAFIELKDLLKSDCGEG</sequence>
<proteinExistence type="predicted"/>
<dbReference type="PROSITE" id="PS50878">
    <property type="entry name" value="RT_POL"/>
    <property type="match status" value="1"/>
</dbReference>
<dbReference type="PANTHER" id="PTHR37984:SF12">
    <property type="entry name" value="RIBONUCLEASE H"/>
    <property type="match status" value="1"/>
</dbReference>
<evidence type="ECO:0000313" key="2">
    <source>
        <dbReference type="EMBL" id="CAL1677422.1"/>
    </source>
</evidence>
<dbReference type="InterPro" id="IPR000477">
    <property type="entry name" value="RT_dom"/>
</dbReference>
<gene>
    <name evidence="2" type="ORF">LPLAT_LOCUS3430</name>
</gene>
<dbReference type="InterPro" id="IPR043128">
    <property type="entry name" value="Rev_trsase/Diguanyl_cyclase"/>
</dbReference>
<dbReference type="PANTHER" id="PTHR37984">
    <property type="entry name" value="PROTEIN CBG26694"/>
    <property type="match status" value="1"/>
</dbReference>
<name>A0AAV2NBB5_9HYME</name>
<feature type="domain" description="Reverse transcriptase" evidence="1">
    <location>
        <begin position="1"/>
        <end position="159"/>
    </location>
</feature>
<dbReference type="FunFam" id="3.30.70.270:FF:000023">
    <property type="entry name" value="Pol"/>
    <property type="match status" value="1"/>
</dbReference>
<evidence type="ECO:0000313" key="3">
    <source>
        <dbReference type="Proteomes" id="UP001497644"/>
    </source>
</evidence>
<accession>A0AAV2NBB5</accession>
<dbReference type="EMBL" id="OZ034835">
    <property type="protein sequence ID" value="CAL1677422.1"/>
    <property type="molecule type" value="Genomic_DNA"/>
</dbReference>